<reference evidence="1" key="1">
    <citation type="journal article" date="2021" name="Proc. Natl. Acad. Sci. U.S.A.">
        <title>A Catalog of Tens of Thousands of Viruses from Human Metagenomes Reveals Hidden Associations with Chronic Diseases.</title>
        <authorList>
            <person name="Tisza M.J."/>
            <person name="Buck C.B."/>
        </authorList>
    </citation>
    <scope>NUCLEOTIDE SEQUENCE</scope>
    <source>
        <strain evidence="1">CtLl75</strain>
    </source>
</reference>
<evidence type="ECO:0000313" key="1">
    <source>
        <dbReference type="EMBL" id="DAE28424.1"/>
    </source>
</evidence>
<protein>
    <submittedName>
        <fullName evidence="1">Polymerase cofactor VP35-coil, VIRAL PROTEIN.43A</fullName>
    </submittedName>
</protein>
<organism evidence="1">
    <name type="scientific">virus sp. ctLl75</name>
    <dbReference type="NCBI Taxonomy" id="2828249"/>
    <lineage>
        <taxon>Viruses</taxon>
    </lineage>
</organism>
<proteinExistence type="predicted"/>
<name>A0A8S5RAM8_9VIRU</name>
<sequence length="39" mass="4610">MRLLTIRGLSISSRIMGSMVAKYDAERFQSERRTYLIFL</sequence>
<accession>A0A8S5RAM8</accession>
<dbReference type="EMBL" id="BK059085">
    <property type="protein sequence ID" value="DAE28424.1"/>
    <property type="molecule type" value="Genomic_DNA"/>
</dbReference>